<name>A0ABD5U4Z6_9EURY</name>
<evidence type="ECO:0000313" key="4">
    <source>
        <dbReference type="Proteomes" id="UP001596406"/>
    </source>
</evidence>
<dbReference type="Gene3D" id="3.40.50.620">
    <property type="entry name" value="HUPs"/>
    <property type="match status" value="1"/>
</dbReference>
<protein>
    <submittedName>
        <fullName evidence="3">Universal stress protein</fullName>
    </submittedName>
</protein>
<evidence type="ECO:0000256" key="1">
    <source>
        <dbReference type="ARBA" id="ARBA00008791"/>
    </source>
</evidence>
<dbReference type="InterPro" id="IPR006016">
    <property type="entry name" value="UspA"/>
</dbReference>
<comment type="caution">
    <text evidence="3">The sequence shown here is derived from an EMBL/GenBank/DDBJ whole genome shotgun (WGS) entry which is preliminary data.</text>
</comment>
<dbReference type="EMBL" id="JBHSXM010000001">
    <property type="protein sequence ID" value="MFC6835612.1"/>
    <property type="molecule type" value="Genomic_DNA"/>
</dbReference>
<dbReference type="PRINTS" id="PR01438">
    <property type="entry name" value="UNVRSLSTRESS"/>
</dbReference>
<dbReference type="SUPFAM" id="SSF52402">
    <property type="entry name" value="Adenine nucleotide alpha hydrolases-like"/>
    <property type="match status" value="1"/>
</dbReference>
<keyword evidence="4" id="KW-1185">Reference proteome</keyword>
<proteinExistence type="inferred from homology"/>
<accession>A0ABD5U4Z6</accession>
<dbReference type="InterPro" id="IPR006015">
    <property type="entry name" value="Universal_stress_UspA"/>
</dbReference>
<dbReference type="InterPro" id="IPR014729">
    <property type="entry name" value="Rossmann-like_a/b/a_fold"/>
</dbReference>
<comment type="similarity">
    <text evidence="1">Belongs to the universal stress protein A family.</text>
</comment>
<evidence type="ECO:0000313" key="3">
    <source>
        <dbReference type="EMBL" id="MFC6835612.1"/>
    </source>
</evidence>
<evidence type="ECO:0000259" key="2">
    <source>
        <dbReference type="Pfam" id="PF00582"/>
    </source>
</evidence>
<dbReference type="AlphaFoldDB" id="A0ABD5U4Z6"/>
<gene>
    <name evidence="3" type="ORF">ACFQHK_03715</name>
</gene>
<reference evidence="3 4" key="1">
    <citation type="journal article" date="2019" name="Int. J. Syst. Evol. Microbiol.">
        <title>The Global Catalogue of Microorganisms (GCM) 10K type strain sequencing project: providing services to taxonomists for standard genome sequencing and annotation.</title>
        <authorList>
            <consortium name="The Broad Institute Genomics Platform"/>
            <consortium name="The Broad Institute Genome Sequencing Center for Infectious Disease"/>
            <person name="Wu L."/>
            <person name="Ma J."/>
        </authorList>
    </citation>
    <scope>NUCLEOTIDE SEQUENCE [LARGE SCALE GENOMIC DNA]</scope>
    <source>
        <strain evidence="3 4">PSRA2</strain>
    </source>
</reference>
<dbReference type="PANTHER" id="PTHR46268:SF24">
    <property type="entry name" value="UNIVERSAL STRESS PROTEIN"/>
    <property type="match status" value="1"/>
</dbReference>
<dbReference type="Proteomes" id="UP001596406">
    <property type="component" value="Unassembled WGS sequence"/>
</dbReference>
<sequence length="144" mass="15728">MTRHVLVAYDGSPLADRALRFATHEFPDDEVTALYVVDQERDPTAMSGWGNDPHEWEDWLEAERDLAAGLFERAERVASEEGGSVRTAAAVGRVHDRVVQYAADHDVDVVVVGTHGRSAARKALLGSVAETVIRESPVPVVAVR</sequence>
<organism evidence="3 4">
    <name type="scientific">Halomarina ordinaria</name>
    <dbReference type="NCBI Taxonomy" id="3033939"/>
    <lineage>
        <taxon>Archaea</taxon>
        <taxon>Methanobacteriati</taxon>
        <taxon>Methanobacteriota</taxon>
        <taxon>Stenosarchaea group</taxon>
        <taxon>Halobacteria</taxon>
        <taxon>Halobacteriales</taxon>
        <taxon>Natronomonadaceae</taxon>
        <taxon>Halomarina</taxon>
    </lineage>
</organism>
<dbReference type="RefSeq" id="WP_304447308.1">
    <property type="nucleotide sequence ID" value="NZ_JARRAH010000001.1"/>
</dbReference>
<dbReference type="PANTHER" id="PTHR46268">
    <property type="entry name" value="STRESS RESPONSE PROTEIN NHAX"/>
    <property type="match status" value="1"/>
</dbReference>
<feature type="domain" description="UspA" evidence="2">
    <location>
        <begin position="1"/>
        <end position="144"/>
    </location>
</feature>
<dbReference type="CDD" id="cd23659">
    <property type="entry name" value="USP_At3g01520-like"/>
    <property type="match status" value="1"/>
</dbReference>
<dbReference type="Pfam" id="PF00582">
    <property type="entry name" value="Usp"/>
    <property type="match status" value="1"/>
</dbReference>